<evidence type="ECO:0000313" key="3">
    <source>
        <dbReference type="Proteomes" id="UP000294575"/>
    </source>
</evidence>
<gene>
    <name evidence="2" type="ORF">DFQ45_10147</name>
</gene>
<name>A0A4R6U0R2_9GAMM</name>
<evidence type="ECO:0008006" key="4">
    <source>
        <dbReference type="Google" id="ProtNLM"/>
    </source>
</evidence>
<dbReference type="AlphaFoldDB" id="A0A4R6U0R2"/>
<evidence type="ECO:0000256" key="1">
    <source>
        <dbReference type="SAM" id="Phobius"/>
    </source>
</evidence>
<keyword evidence="1" id="KW-0812">Transmembrane</keyword>
<dbReference type="Proteomes" id="UP000294575">
    <property type="component" value="Unassembled WGS sequence"/>
</dbReference>
<proteinExistence type="predicted"/>
<sequence length="157" mass="17547">MQFHVSAQKVRKDRRWATGLILVLGLCCVALLFKAVRVEAASDLMLPIAGLVILALTIFVTFRHIQQGAAAYPSLMLDEEKHQAAVSYNSVVVQVDLLQVKNLRFQTRFGRVKSIILKADSGQIFKLVGFENMDVLIATLERLVPADRVSRTAFLHQ</sequence>
<dbReference type="EMBL" id="SNYK01000001">
    <property type="protein sequence ID" value="TDQ39918.1"/>
    <property type="molecule type" value="Genomic_DNA"/>
</dbReference>
<feature type="transmembrane region" description="Helical" evidence="1">
    <location>
        <begin position="44"/>
        <end position="62"/>
    </location>
</feature>
<reference evidence="2 3" key="1">
    <citation type="submission" date="2019-03" db="EMBL/GenBank/DDBJ databases">
        <title>Genomic Encyclopedia of Type Strains, Phase IV (KMG-IV): sequencing the most valuable type-strain genomes for metagenomic binning, comparative biology and taxonomic classification.</title>
        <authorList>
            <person name="Goeker M."/>
        </authorList>
    </citation>
    <scope>NUCLEOTIDE SEQUENCE [LARGE SCALE GENOMIC DNA]</scope>
    <source>
        <strain evidence="2 3">DSM 28679</strain>
    </source>
</reference>
<comment type="caution">
    <text evidence="2">The sequence shown here is derived from an EMBL/GenBank/DDBJ whole genome shotgun (WGS) entry which is preliminary data.</text>
</comment>
<keyword evidence="3" id="KW-1185">Reference proteome</keyword>
<accession>A0A4R6U0R2</accession>
<keyword evidence="1" id="KW-0472">Membrane</keyword>
<protein>
    <recommendedName>
        <fullName evidence="4">PH (Pleckstrin Homology) domain-containing protein</fullName>
    </recommendedName>
</protein>
<organism evidence="2 3">
    <name type="scientific">Thiopseudomonas denitrificans</name>
    <dbReference type="NCBI Taxonomy" id="1501432"/>
    <lineage>
        <taxon>Bacteria</taxon>
        <taxon>Pseudomonadati</taxon>
        <taxon>Pseudomonadota</taxon>
        <taxon>Gammaproteobacteria</taxon>
        <taxon>Pseudomonadales</taxon>
        <taxon>Pseudomonadaceae</taxon>
        <taxon>Thiopseudomonas</taxon>
    </lineage>
</organism>
<evidence type="ECO:0000313" key="2">
    <source>
        <dbReference type="EMBL" id="TDQ39918.1"/>
    </source>
</evidence>
<keyword evidence="1" id="KW-1133">Transmembrane helix</keyword>
<feature type="transmembrane region" description="Helical" evidence="1">
    <location>
        <begin position="16"/>
        <end position="38"/>
    </location>
</feature>